<evidence type="ECO:0000256" key="1">
    <source>
        <dbReference type="SAM" id="MobiDB-lite"/>
    </source>
</evidence>
<dbReference type="EMBL" id="JANPWB010000010">
    <property type="protein sequence ID" value="KAJ1134449.1"/>
    <property type="molecule type" value="Genomic_DNA"/>
</dbReference>
<proteinExistence type="predicted"/>
<feature type="region of interest" description="Disordered" evidence="1">
    <location>
        <begin position="65"/>
        <end position="107"/>
    </location>
</feature>
<protein>
    <submittedName>
        <fullName evidence="2">Uncharacterized protein</fullName>
    </submittedName>
</protein>
<comment type="caution">
    <text evidence="2">The sequence shown here is derived from an EMBL/GenBank/DDBJ whole genome shotgun (WGS) entry which is preliminary data.</text>
</comment>
<accession>A0AAV7Q5I4</accession>
<gene>
    <name evidence="2" type="ORF">NDU88_000901</name>
</gene>
<organism evidence="2 3">
    <name type="scientific">Pleurodeles waltl</name>
    <name type="common">Iberian ribbed newt</name>
    <dbReference type="NCBI Taxonomy" id="8319"/>
    <lineage>
        <taxon>Eukaryota</taxon>
        <taxon>Metazoa</taxon>
        <taxon>Chordata</taxon>
        <taxon>Craniata</taxon>
        <taxon>Vertebrata</taxon>
        <taxon>Euteleostomi</taxon>
        <taxon>Amphibia</taxon>
        <taxon>Batrachia</taxon>
        <taxon>Caudata</taxon>
        <taxon>Salamandroidea</taxon>
        <taxon>Salamandridae</taxon>
        <taxon>Pleurodelinae</taxon>
        <taxon>Pleurodeles</taxon>
    </lineage>
</organism>
<name>A0AAV7Q5I4_PLEWA</name>
<reference evidence="2" key="1">
    <citation type="journal article" date="2022" name="bioRxiv">
        <title>Sequencing and chromosome-scale assembly of the giantPleurodeles waltlgenome.</title>
        <authorList>
            <person name="Brown T."/>
            <person name="Elewa A."/>
            <person name="Iarovenko S."/>
            <person name="Subramanian E."/>
            <person name="Araus A.J."/>
            <person name="Petzold A."/>
            <person name="Susuki M."/>
            <person name="Suzuki K.-i.T."/>
            <person name="Hayashi T."/>
            <person name="Toyoda A."/>
            <person name="Oliveira C."/>
            <person name="Osipova E."/>
            <person name="Leigh N.D."/>
            <person name="Simon A."/>
            <person name="Yun M.H."/>
        </authorList>
    </citation>
    <scope>NUCLEOTIDE SEQUENCE</scope>
    <source>
        <strain evidence="2">20211129_DDA</strain>
        <tissue evidence="2">Liver</tissue>
    </source>
</reference>
<dbReference type="Proteomes" id="UP001066276">
    <property type="component" value="Chromosome 6"/>
</dbReference>
<keyword evidence="3" id="KW-1185">Reference proteome</keyword>
<evidence type="ECO:0000313" key="2">
    <source>
        <dbReference type="EMBL" id="KAJ1134449.1"/>
    </source>
</evidence>
<dbReference type="AlphaFoldDB" id="A0AAV7Q5I4"/>
<sequence length="107" mass="11716">MTFIGDLGAPRAARQPEFTVVPSLGCCRRRGQPGAEASTPVWATAARWRQYEEKAITVRRPLETIGREGDNYGGPLETIGREGDNYGGPLETNRREGDNGSLIARQN</sequence>
<evidence type="ECO:0000313" key="3">
    <source>
        <dbReference type="Proteomes" id="UP001066276"/>
    </source>
</evidence>